<dbReference type="Pfam" id="PF00246">
    <property type="entry name" value="Peptidase_M14"/>
    <property type="match status" value="1"/>
</dbReference>
<name>A0A0F9QRX1_9ZZZZ</name>
<evidence type="ECO:0000313" key="2">
    <source>
        <dbReference type="EMBL" id="KKN07973.1"/>
    </source>
</evidence>
<dbReference type="AlphaFoldDB" id="A0A0F9QRX1"/>
<protein>
    <recommendedName>
        <fullName evidence="1">Peptidase M14 domain-containing protein</fullName>
    </recommendedName>
</protein>
<dbReference type="SUPFAM" id="SSF53187">
    <property type="entry name" value="Zn-dependent exopeptidases"/>
    <property type="match status" value="1"/>
</dbReference>
<dbReference type="EMBL" id="LAZR01004508">
    <property type="protein sequence ID" value="KKN07973.1"/>
    <property type="molecule type" value="Genomic_DNA"/>
</dbReference>
<dbReference type="GO" id="GO:0004181">
    <property type="term" value="F:metallocarboxypeptidase activity"/>
    <property type="evidence" value="ECO:0007669"/>
    <property type="project" value="InterPro"/>
</dbReference>
<proteinExistence type="predicted"/>
<feature type="domain" description="Peptidase M14" evidence="1">
    <location>
        <begin position="53"/>
        <end position="181"/>
    </location>
</feature>
<dbReference type="GO" id="GO:0006508">
    <property type="term" value="P:proteolysis"/>
    <property type="evidence" value="ECO:0007669"/>
    <property type="project" value="InterPro"/>
</dbReference>
<gene>
    <name evidence="2" type="ORF">LCGC14_1061480</name>
</gene>
<dbReference type="Gene3D" id="3.40.630.10">
    <property type="entry name" value="Zn peptidases"/>
    <property type="match status" value="1"/>
</dbReference>
<accession>A0A0F9QRX1</accession>
<sequence length="731" mass="82551">MKSLKNMKLLFFIVIIMTFSFLGFGQSVPEPEEVLGFKVGADYHLATYTQAIEYFKKLEKSSSRIKLFKEGKTSMGQTLTYAVISSEENLGNLEKYKKIMKRLSLVKDLSEAEASRLSKEGKAIVYIDGGLHANECAPPQHNIQLAYDLVTAKDAKTLRILNDVILVLVFPNPDGMNLVAEWYHPNVGTPFEASPMPWLYHIYAGHDNNRDSYIANLIETQHLTRLVNKEWYPVILYNHHQKAPFPTRIWIPPNSEPTNPNVHPLIVRWKNLVGSAMGAAFDGEGKEGAISRFWIDTWYPGYVTEVVDSHNIISVLTETALYHYATPYFYTLSDYSTQYRDLTMSAFYPNPWKGGWWRLKDAVDYCLTASRSVLDVASKYREELLFNKYKMGKDVINRFSKEPPHAWIIPVNQRDPGTASFLLNRMILLGVDVYRSGESFTCDGIKYPVGTYVIPMTQPFALFIKNVFEEQNYPDLRKYPDLWQGLPAPEKFEGAPLESFDMMGWTLPYQFGVKVYSANSLVIAKMTKVKDVKLQKGSIVGKSGHSYLISHEDNNSFTATNRIHKQGGKVFWAKGSISANDTRFPEGTIIVPSASIKGSFMEKLAKDLDLKITGISRDPKVKTLSLKPVRLGMYKSWLANADEGWTRLILEKYEFPYSSIHDADIRAGNLNANYDAIIMPDTNTPEAVINGYAKGTMPPKYVGGITPGGVRNLKLYVENGGTLIFMNASCN</sequence>
<dbReference type="CDD" id="cd06240">
    <property type="entry name" value="M14-like"/>
    <property type="match status" value="1"/>
</dbReference>
<dbReference type="GO" id="GO:0008270">
    <property type="term" value="F:zinc ion binding"/>
    <property type="evidence" value="ECO:0007669"/>
    <property type="project" value="InterPro"/>
</dbReference>
<evidence type="ECO:0000259" key="1">
    <source>
        <dbReference type="Pfam" id="PF00246"/>
    </source>
</evidence>
<organism evidence="2">
    <name type="scientific">marine sediment metagenome</name>
    <dbReference type="NCBI Taxonomy" id="412755"/>
    <lineage>
        <taxon>unclassified sequences</taxon>
        <taxon>metagenomes</taxon>
        <taxon>ecological metagenomes</taxon>
    </lineage>
</organism>
<dbReference type="InterPro" id="IPR000834">
    <property type="entry name" value="Peptidase_M14"/>
</dbReference>
<comment type="caution">
    <text evidence="2">The sequence shown here is derived from an EMBL/GenBank/DDBJ whole genome shotgun (WGS) entry which is preliminary data.</text>
</comment>
<feature type="non-terminal residue" evidence="2">
    <location>
        <position position="731"/>
    </location>
</feature>
<reference evidence="2" key="1">
    <citation type="journal article" date="2015" name="Nature">
        <title>Complex archaea that bridge the gap between prokaryotes and eukaryotes.</title>
        <authorList>
            <person name="Spang A."/>
            <person name="Saw J.H."/>
            <person name="Jorgensen S.L."/>
            <person name="Zaremba-Niedzwiedzka K."/>
            <person name="Martijn J."/>
            <person name="Lind A.E."/>
            <person name="van Eijk R."/>
            <person name="Schleper C."/>
            <person name="Guy L."/>
            <person name="Ettema T.J."/>
        </authorList>
    </citation>
    <scope>NUCLEOTIDE SEQUENCE</scope>
</reference>